<dbReference type="RefSeq" id="WP_406694745.1">
    <property type="nucleotide sequence ID" value="NZ_CP155447.1"/>
</dbReference>
<dbReference type="InterPro" id="IPR011429">
    <property type="entry name" value="Cyt_c_Planctomycete-type"/>
</dbReference>
<accession>A0AAU7C9S6</accession>
<dbReference type="GO" id="GO:0046872">
    <property type="term" value="F:metal ion binding"/>
    <property type="evidence" value="ECO:0007669"/>
    <property type="project" value="UniProtKB-KW"/>
</dbReference>
<keyword evidence="2 4" id="KW-0479">Metal-binding</keyword>
<name>A0AAU7C9S6_9BACT</name>
<organism evidence="6">
    <name type="scientific">Singulisphaera sp. Ch08</name>
    <dbReference type="NCBI Taxonomy" id="3120278"/>
    <lineage>
        <taxon>Bacteria</taxon>
        <taxon>Pseudomonadati</taxon>
        <taxon>Planctomycetota</taxon>
        <taxon>Planctomycetia</taxon>
        <taxon>Isosphaerales</taxon>
        <taxon>Isosphaeraceae</taxon>
        <taxon>Singulisphaera</taxon>
    </lineage>
</organism>
<evidence type="ECO:0000256" key="4">
    <source>
        <dbReference type="PROSITE-ProRule" id="PRU00433"/>
    </source>
</evidence>
<dbReference type="PANTHER" id="PTHR35889:SF3">
    <property type="entry name" value="F-BOX DOMAIN-CONTAINING PROTEIN"/>
    <property type="match status" value="1"/>
</dbReference>
<evidence type="ECO:0000313" key="6">
    <source>
        <dbReference type="EMBL" id="XBH02001.1"/>
    </source>
</evidence>
<proteinExistence type="predicted"/>
<dbReference type="SUPFAM" id="SSF46626">
    <property type="entry name" value="Cytochrome c"/>
    <property type="match status" value="1"/>
</dbReference>
<sequence length="750" mass="83832">MRIPHSPAVTILLGLLFITGRSCFAQSPPPVPADHARQMAEGLALFKEHVRPALTQHCLDCHGGKTIKGDFDLSDRKLLKSSGAIEGGSKESLLYALISHAEEPHMPQKGAKLPAETIARIARWIDLGAPYDRPLVERAKAGAPRATAISDEDRQFWSFRPLLTVDSPPVRDPAWARTPIDRFILSKLDEHKLTPNPKADRRVLIRRLSLDLLGLLPTPEEVDAFIADPAPDAYEQLVDRLLASPHYGERWARHWMDIARFAESHGYEQDYDRPYAYHYRDFLIDALNRDMPYDQFVRWQVAGDELAPDDPSAMAATGFLGASAFPTQLTEAEFESARYEELSDMTATTGSAFLGLSVGCARCHDHKYDPIPAEDYYRMAAAFSTAIRSEIEVSPRPGEKPVKMQVTSEGFPHTKHNADGRGFPHFYPTTFILSRGDLNQKKGEAVPSYLRVLMPAGRDASSWRVEPPAGWTRTSFRRAALANWLTDANEGAGALVARVAVNRLWHYRFGRGIVATPNDFGAQGERPTHPELLDWLAAELIRQGWRLKPVHRMIVTSAVYQQSGAFDESRAAIDRENQWLWRQAPRRLEAEPIRDIMLQVAGLLNLRMHGPGSLDPAMGRRSVYFFIKRSELIPTMMLFDWPEHLVSIGKRGTTTTASQALMFMNNPEGRRAAEHFAVRLAGEPDANVVRQAYRLAFGREPTAAEARFSTGFLGHQSAAYKQAGKPNPGQLALTDLCQSLMGTSEFIYLP</sequence>
<dbReference type="InterPro" id="IPR011444">
    <property type="entry name" value="DUF1549"/>
</dbReference>
<dbReference type="AlphaFoldDB" id="A0AAU7C9S6"/>
<evidence type="ECO:0000259" key="5">
    <source>
        <dbReference type="PROSITE" id="PS51007"/>
    </source>
</evidence>
<dbReference type="GO" id="GO:0020037">
    <property type="term" value="F:heme binding"/>
    <property type="evidence" value="ECO:0007669"/>
    <property type="project" value="InterPro"/>
</dbReference>
<gene>
    <name evidence="6" type="ORF">V5E97_27200</name>
</gene>
<dbReference type="EMBL" id="CP155447">
    <property type="protein sequence ID" value="XBH02001.1"/>
    <property type="molecule type" value="Genomic_DNA"/>
</dbReference>
<keyword evidence="1 4" id="KW-0349">Heme</keyword>
<dbReference type="InterPro" id="IPR022655">
    <property type="entry name" value="DUF1553"/>
</dbReference>
<keyword evidence="3 4" id="KW-0408">Iron</keyword>
<dbReference type="InterPro" id="IPR036909">
    <property type="entry name" value="Cyt_c-like_dom_sf"/>
</dbReference>
<evidence type="ECO:0000256" key="3">
    <source>
        <dbReference type="ARBA" id="ARBA00023004"/>
    </source>
</evidence>
<dbReference type="GO" id="GO:0009055">
    <property type="term" value="F:electron transfer activity"/>
    <property type="evidence" value="ECO:0007669"/>
    <property type="project" value="InterPro"/>
</dbReference>
<dbReference type="Pfam" id="PF07587">
    <property type="entry name" value="PSD1"/>
    <property type="match status" value="1"/>
</dbReference>
<evidence type="ECO:0000256" key="2">
    <source>
        <dbReference type="ARBA" id="ARBA00022723"/>
    </source>
</evidence>
<dbReference type="InterPro" id="IPR009056">
    <property type="entry name" value="Cyt_c-like_dom"/>
</dbReference>
<dbReference type="Pfam" id="PF07635">
    <property type="entry name" value="PSCyt1"/>
    <property type="match status" value="1"/>
</dbReference>
<protein>
    <submittedName>
        <fullName evidence="6">DUF1549 domain-containing protein</fullName>
    </submittedName>
</protein>
<evidence type="ECO:0000256" key="1">
    <source>
        <dbReference type="ARBA" id="ARBA00022617"/>
    </source>
</evidence>
<dbReference type="PANTHER" id="PTHR35889">
    <property type="entry name" value="CYCLOINULO-OLIGOSACCHARIDE FRUCTANOTRANSFERASE-RELATED"/>
    <property type="match status" value="1"/>
</dbReference>
<dbReference type="PROSITE" id="PS51007">
    <property type="entry name" value="CYTC"/>
    <property type="match status" value="1"/>
</dbReference>
<dbReference type="Pfam" id="PF07583">
    <property type="entry name" value="PSCyt2"/>
    <property type="match status" value="1"/>
</dbReference>
<reference evidence="6" key="1">
    <citation type="submission" date="2024-05" db="EMBL/GenBank/DDBJ databases">
        <title>Planctomycetes of the genus Singulisphaera possess chitinolytic capabilities.</title>
        <authorList>
            <person name="Ivanova A."/>
        </authorList>
    </citation>
    <scope>NUCLEOTIDE SEQUENCE</scope>
    <source>
        <strain evidence="6">Ch08T</strain>
    </source>
</reference>
<feature type="domain" description="Cytochrome c" evidence="5">
    <location>
        <begin position="37"/>
        <end position="129"/>
    </location>
</feature>